<accession>A0ABV9AGX2</accession>
<evidence type="ECO:0000313" key="2">
    <source>
        <dbReference type="EMBL" id="MFC4499132.1"/>
    </source>
</evidence>
<name>A0ABV9AGX2_9ACTN</name>
<keyword evidence="3" id="KW-1185">Reference proteome</keyword>
<organism evidence="2 3">
    <name type="scientific">Streptomyces vulcanius</name>
    <dbReference type="NCBI Taxonomy" id="1441876"/>
    <lineage>
        <taxon>Bacteria</taxon>
        <taxon>Bacillati</taxon>
        <taxon>Actinomycetota</taxon>
        <taxon>Actinomycetes</taxon>
        <taxon>Kitasatosporales</taxon>
        <taxon>Streptomycetaceae</taxon>
        <taxon>Streptomyces</taxon>
    </lineage>
</organism>
<comment type="caution">
    <text evidence="2">The sequence shown here is derived from an EMBL/GenBank/DDBJ whole genome shotgun (WGS) entry which is preliminary data.</text>
</comment>
<dbReference type="EMBL" id="JBHSFK010000003">
    <property type="protein sequence ID" value="MFC4499132.1"/>
    <property type="molecule type" value="Genomic_DNA"/>
</dbReference>
<evidence type="ECO:0000313" key="3">
    <source>
        <dbReference type="Proteomes" id="UP001595839"/>
    </source>
</evidence>
<gene>
    <name evidence="2" type="ORF">ACFPIH_06265</name>
</gene>
<proteinExistence type="predicted"/>
<dbReference type="Proteomes" id="UP001595839">
    <property type="component" value="Unassembled WGS sequence"/>
</dbReference>
<evidence type="ECO:0000256" key="1">
    <source>
        <dbReference type="SAM" id="MobiDB-lite"/>
    </source>
</evidence>
<reference evidence="3" key="1">
    <citation type="journal article" date="2019" name="Int. J. Syst. Evol. Microbiol.">
        <title>The Global Catalogue of Microorganisms (GCM) 10K type strain sequencing project: providing services to taxonomists for standard genome sequencing and annotation.</title>
        <authorList>
            <consortium name="The Broad Institute Genomics Platform"/>
            <consortium name="The Broad Institute Genome Sequencing Center for Infectious Disease"/>
            <person name="Wu L."/>
            <person name="Ma J."/>
        </authorList>
    </citation>
    <scope>NUCLEOTIDE SEQUENCE [LARGE SCALE GENOMIC DNA]</scope>
    <source>
        <strain evidence="3">CGMCC 4.7177</strain>
    </source>
</reference>
<sequence>MSGVGPVEPGEGTSAWDTAAPEITPAPNPSLPPAHGRRLTRLYRAHRRATLAALTAVLVLAGGTYLYATRPQPRQPDTPEPPFPAQAVDVAYLGGHTVPPGTGPRTFAFEVLFGVETGPPVTVTRVSQPYAGLSLTADPRPPFRTRAGSAHTIVVTMQVTDCGKVPENAGLPFLDVTLRNARAIQVQSFILGSRYAHDLSQALQVACSNDFT</sequence>
<protein>
    <submittedName>
        <fullName evidence="2">Tat pathway signal sequence domain protein</fullName>
    </submittedName>
</protein>
<dbReference type="RefSeq" id="WP_381175169.1">
    <property type="nucleotide sequence ID" value="NZ_JBHSFK010000003.1"/>
</dbReference>
<feature type="region of interest" description="Disordered" evidence="1">
    <location>
        <begin position="1"/>
        <end position="35"/>
    </location>
</feature>